<dbReference type="VEuPathDB" id="FungiDB:PPTG_13294"/>
<feature type="region of interest" description="Disordered" evidence="1">
    <location>
        <begin position="1"/>
        <end position="20"/>
    </location>
</feature>
<sequence length="107" mass="12459">MQGKELQTGSKDLLSESAKKQRSIDRLLENLKADDSADWCTAIIAMEERAAAREIDYRRELDAQRRADEERRDQQEARREERFLALIAEIIKKKKARLEQGIEKNGD</sequence>
<name>W2N806_PHYNI</name>
<accession>W2N806</accession>
<dbReference type="EMBL" id="KI693497">
    <property type="protein sequence ID" value="ETM44028.1"/>
    <property type="molecule type" value="Genomic_DNA"/>
</dbReference>
<proteinExistence type="predicted"/>
<dbReference type="Proteomes" id="UP000054532">
    <property type="component" value="Unassembled WGS sequence"/>
</dbReference>
<evidence type="ECO:0000256" key="1">
    <source>
        <dbReference type="SAM" id="MobiDB-lite"/>
    </source>
</evidence>
<organism evidence="2">
    <name type="scientific">Phytophthora nicotianae</name>
    <name type="common">Potato buckeye rot agent</name>
    <name type="synonym">Phytophthora parasitica</name>
    <dbReference type="NCBI Taxonomy" id="4792"/>
    <lineage>
        <taxon>Eukaryota</taxon>
        <taxon>Sar</taxon>
        <taxon>Stramenopiles</taxon>
        <taxon>Oomycota</taxon>
        <taxon>Peronosporomycetes</taxon>
        <taxon>Peronosporales</taxon>
        <taxon>Peronosporaceae</taxon>
        <taxon>Phytophthora</taxon>
    </lineage>
</organism>
<gene>
    <name evidence="2" type="ORF">L914_10696</name>
</gene>
<reference evidence="2" key="1">
    <citation type="submission" date="2013-11" db="EMBL/GenBank/DDBJ databases">
        <title>The Genome Sequence of Phytophthora parasitica IAC_01/95.</title>
        <authorList>
            <consortium name="The Broad Institute Genomics Platform"/>
            <person name="Russ C."/>
            <person name="Tyler B."/>
            <person name="Panabieres F."/>
            <person name="Shan W."/>
            <person name="Tripathy S."/>
            <person name="Grunwald N."/>
            <person name="Machado M."/>
            <person name="Johnson C.S."/>
            <person name="Arredondo F."/>
            <person name="Hong C."/>
            <person name="Coffey M."/>
            <person name="Young S.K."/>
            <person name="Zeng Q."/>
            <person name="Gargeya S."/>
            <person name="Fitzgerald M."/>
            <person name="Abouelleil A."/>
            <person name="Alvarado L."/>
            <person name="Chapman S.B."/>
            <person name="Gainer-Dewar J."/>
            <person name="Goldberg J."/>
            <person name="Griggs A."/>
            <person name="Gujja S."/>
            <person name="Hansen M."/>
            <person name="Howarth C."/>
            <person name="Imamovic A."/>
            <person name="Ireland A."/>
            <person name="Larimer J."/>
            <person name="McCowan C."/>
            <person name="Murphy C."/>
            <person name="Pearson M."/>
            <person name="Poon T.W."/>
            <person name="Priest M."/>
            <person name="Roberts A."/>
            <person name="Saif S."/>
            <person name="Shea T."/>
            <person name="Sykes S."/>
            <person name="Wortman J."/>
            <person name="Nusbaum C."/>
            <person name="Birren B."/>
        </authorList>
    </citation>
    <scope>NUCLEOTIDE SEQUENCE [LARGE SCALE GENOMIC DNA]</scope>
    <source>
        <strain evidence="2">IAC_01/95</strain>
    </source>
</reference>
<protein>
    <submittedName>
        <fullName evidence="2">Uncharacterized protein</fullName>
    </submittedName>
</protein>
<feature type="non-terminal residue" evidence="2">
    <location>
        <position position="107"/>
    </location>
</feature>
<feature type="compositionally biased region" description="Polar residues" evidence="1">
    <location>
        <begin position="1"/>
        <end position="10"/>
    </location>
</feature>
<dbReference type="AlphaFoldDB" id="W2N806"/>
<evidence type="ECO:0000313" key="2">
    <source>
        <dbReference type="EMBL" id="ETM44028.1"/>
    </source>
</evidence>